<dbReference type="Proteomes" id="UP000092445">
    <property type="component" value="Unassembled WGS sequence"/>
</dbReference>
<keyword evidence="2" id="KW-1185">Reference proteome</keyword>
<dbReference type="AlphaFoldDB" id="A0A1B0A824"/>
<reference evidence="2" key="1">
    <citation type="submission" date="2014-03" db="EMBL/GenBank/DDBJ databases">
        <authorList>
            <person name="Aksoy S."/>
            <person name="Warren W."/>
            <person name="Wilson R.K."/>
        </authorList>
    </citation>
    <scope>NUCLEOTIDE SEQUENCE [LARGE SCALE GENOMIC DNA]</scope>
    <source>
        <strain evidence="2">IAEA</strain>
    </source>
</reference>
<sequence length="101" mass="10948">MIFPVRKKEEKAKRVVMNMENNGAREQQQQQNELATTALALSTASQFNISCMLGKATGRLQRNLAKRSISPESSRVLQTISTCAAEKANVGTAKIGLGAII</sequence>
<dbReference type="VEuPathDB" id="VectorBase:GPAI037236"/>
<reference evidence="1" key="2">
    <citation type="submission" date="2020-05" db="UniProtKB">
        <authorList>
            <consortium name="EnsemblMetazoa"/>
        </authorList>
    </citation>
    <scope>IDENTIFICATION</scope>
    <source>
        <strain evidence="1">IAEA</strain>
    </source>
</reference>
<protein>
    <submittedName>
        <fullName evidence="1">Uncharacterized protein</fullName>
    </submittedName>
</protein>
<dbReference type="EnsemblMetazoa" id="GPAI037236-RA">
    <property type="protein sequence ID" value="GPAI037236-PA"/>
    <property type="gene ID" value="GPAI037236"/>
</dbReference>
<accession>A0A1B0A824</accession>
<organism evidence="1 2">
    <name type="scientific">Glossina pallidipes</name>
    <name type="common">Tsetse fly</name>
    <dbReference type="NCBI Taxonomy" id="7398"/>
    <lineage>
        <taxon>Eukaryota</taxon>
        <taxon>Metazoa</taxon>
        <taxon>Ecdysozoa</taxon>
        <taxon>Arthropoda</taxon>
        <taxon>Hexapoda</taxon>
        <taxon>Insecta</taxon>
        <taxon>Pterygota</taxon>
        <taxon>Neoptera</taxon>
        <taxon>Endopterygota</taxon>
        <taxon>Diptera</taxon>
        <taxon>Brachycera</taxon>
        <taxon>Muscomorpha</taxon>
        <taxon>Hippoboscoidea</taxon>
        <taxon>Glossinidae</taxon>
        <taxon>Glossina</taxon>
    </lineage>
</organism>
<evidence type="ECO:0000313" key="1">
    <source>
        <dbReference type="EnsemblMetazoa" id="GPAI037236-PA"/>
    </source>
</evidence>
<proteinExistence type="predicted"/>
<evidence type="ECO:0000313" key="2">
    <source>
        <dbReference type="Proteomes" id="UP000092445"/>
    </source>
</evidence>
<name>A0A1B0A824_GLOPL</name>